<feature type="domain" description="Peptidase M16 N-terminal" evidence="3">
    <location>
        <begin position="58"/>
        <end position="195"/>
    </location>
</feature>
<feature type="domain" description="Peptidase M16 C-terminal" evidence="4">
    <location>
        <begin position="679"/>
        <end position="861"/>
    </location>
</feature>
<dbReference type="InterPro" id="IPR007863">
    <property type="entry name" value="Peptidase_M16_C"/>
</dbReference>
<dbReference type="Proteomes" id="UP001356170">
    <property type="component" value="Unassembled WGS sequence"/>
</dbReference>
<dbReference type="Pfam" id="PF05193">
    <property type="entry name" value="Peptidase_M16_C"/>
    <property type="match status" value="2"/>
</dbReference>
<evidence type="ECO:0000259" key="3">
    <source>
        <dbReference type="Pfam" id="PF00675"/>
    </source>
</evidence>
<name>A0ABU7UX27_9GAMM</name>
<sequence>MNHAPRLSGLALAVIAGLGVATLAPSVADAAPKAATKAVAKSSVEIPYEQFTLPNGLRVVVHTDRKAPIVAVNVWYHVGSKDEPAGRSGFAHLFEHLMFNGSENNKGEYFEPFEQVGATDMNGTTNSDRTNYFQNVPTTALDMALWMESDRMGHLLGAIDQKTLDEQRGVVQNEKRQGENQPYGQLRYLLSENVYPKGHPYHHTTIGSMNDLNAASLDDVKNWFRSWYGPNNAVLVLAGDIDVARAKQLTMKYFGDIPATPTLKQPAVNVPKRGNTRQVIEDNVPQVRIFRAWPVAAVTSRDSDRLDLLSSVLGGSKSSRLDKRLVHEEKLVDSIGTSVQGAQLSSIFMINAALKEGVDPARVEKIIDEELSRLIKEGPTAEELERARGSARAGFVRGVERIGGFGGKADVLAACAIYENNPGCYKDSIKAYDTATKADLQSVGRKYLQGNGSHTIVVNKGKRTPLLEEPAVAAKPITLPPVSAQYKVTPSDVDRSKGVTVPTEFPQLTLPKLERATLANGTNVILAQRHEIPVINFNWMFNGGFASDPKDKLGVANMALGLLDEGAGNLDSLAFASKAEALGAVMGAGASLDGSAASMSAMKDQLDPSLALFADMLQRPRFDQKEVDRVQATWLSNIRSEKASPGSAASRVLPVLLFGKDNAYGIPFSGTGYESTAGKLTRADLLQYVANYVRPEGSTLVVVGDTTLAEIVPKLNKHFGSWKGTGTAPQAANTVAVERPVSTKVYLIDQPGAVQANIFGGQLQVPPSGDEKEVLLDMANEVIGGSFTSRLNMNLREDKHWSYGARTGLRSALGQRPWVVSAPVQIDKTAEALVEANKEVQALASAEKAVTQAEVDKIRANELRSLPGQFEVANAVSGMIMGNVRYGRPDDYIARRSAVIASMQPAQIEAAAKAFDPNRMVWVVVGDLSKIEKPVRDLNLGPVEILDADGNPSK</sequence>
<dbReference type="InterPro" id="IPR011249">
    <property type="entry name" value="Metalloenz_LuxS/M16"/>
</dbReference>
<dbReference type="PANTHER" id="PTHR11851:SF49">
    <property type="entry name" value="MITOCHONDRIAL-PROCESSING PEPTIDASE SUBUNIT ALPHA"/>
    <property type="match status" value="1"/>
</dbReference>
<feature type="domain" description="Peptidase M16 C-terminal" evidence="4">
    <location>
        <begin position="216"/>
        <end position="388"/>
    </location>
</feature>
<dbReference type="EMBL" id="JAZHBO010000001">
    <property type="protein sequence ID" value="MEF2155126.1"/>
    <property type="molecule type" value="Genomic_DNA"/>
</dbReference>
<dbReference type="InterPro" id="IPR011765">
    <property type="entry name" value="Pept_M16_N"/>
</dbReference>
<protein>
    <submittedName>
        <fullName evidence="5">Pitrilysin family protein</fullName>
    </submittedName>
</protein>
<dbReference type="InterPro" id="IPR050361">
    <property type="entry name" value="MPP/UQCRC_Complex"/>
</dbReference>
<dbReference type="SUPFAM" id="SSF63411">
    <property type="entry name" value="LuxS/MPP-like metallohydrolase"/>
    <property type="match status" value="4"/>
</dbReference>
<dbReference type="PANTHER" id="PTHR11851">
    <property type="entry name" value="METALLOPROTEASE"/>
    <property type="match status" value="1"/>
</dbReference>
<evidence type="ECO:0000256" key="1">
    <source>
        <dbReference type="ARBA" id="ARBA00007261"/>
    </source>
</evidence>
<evidence type="ECO:0000259" key="4">
    <source>
        <dbReference type="Pfam" id="PF05193"/>
    </source>
</evidence>
<comment type="similarity">
    <text evidence="1">Belongs to the peptidase M16 family.</text>
</comment>
<accession>A0ABU7UX27</accession>
<organism evidence="5 6">
    <name type="scientific">Aquilutibacter rugosus</name>
    <dbReference type="NCBI Taxonomy" id="3115820"/>
    <lineage>
        <taxon>Bacteria</taxon>
        <taxon>Pseudomonadati</taxon>
        <taxon>Pseudomonadota</taxon>
        <taxon>Gammaproteobacteria</taxon>
        <taxon>Lysobacterales</taxon>
        <taxon>Lysobacteraceae</taxon>
        <taxon>Aquilutibacter</taxon>
    </lineage>
</organism>
<keyword evidence="2" id="KW-0732">Signal</keyword>
<comment type="caution">
    <text evidence="5">The sequence shown here is derived from an EMBL/GenBank/DDBJ whole genome shotgun (WGS) entry which is preliminary data.</text>
</comment>
<dbReference type="Pfam" id="PF00675">
    <property type="entry name" value="Peptidase_M16"/>
    <property type="match status" value="2"/>
</dbReference>
<evidence type="ECO:0000256" key="2">
    <source>
        <dbReference type="SAM" id="SignalP"/>
    </source>
</evidence>
<dbReference type="RefSeq" id="WP_331703241.1">
    <property type="nucleotide sequence ID" value="NZ_JAZHBO010000001.1"/>
</dbReference>
<feature type="domain" description="Peptidase M16 N-terminal" evidence="3">
    <location>
        <begin position="539"/>
        <end position="633"/>
    </location>
</feature>
<proteinExistence type="inferred from homology"/>
<feature type="chain" id="PRO_5046984902" evidence="2">
    <location>
        <begin position="31"/>
        <end position="954"/>
    </location>
</feature>
<gene>
    <name evidence="5" type="ORF">V3390_02615</name>
</gene>
<keyword evidence="6" id="KW-1185">Reference proteome</keyword>
<evidence type="ECO:0000313" key="5">
    <source>
        <dbReference type="EMBL" id="MEF2155126.1"/>
    </source>
</evidence>
<feature type="signal peptide" evidence="2">
    <location>
        <begin position="1"/>
        <end position="30"/>
    </location>
</feature>
<dbReference type="Gene3D" id="3.30.830.10">
    <property type="entry name" value="Metalloenzyme, LuxS/M16 peptidase-like"/>
    <property type="match status" value="4"/>
</dbReference>
<evidence type="ECO:0000313" key="6">
    <source>
        <dbReference type="Proteomes" id="UP001356170"/>
    </source>
</evidence>
<reference evidence="5 6" key="1">
    <citation type="submission" date="2024-01" db="EMBL/GenBank/DDBJ databases">
        <title>Novel species of the genus Luteimonas isolated from rivers.</title>
        <authorList>
            <person name="Lu H."/>
        </authorList>
    </citation>
    <scope>NUCLEOTIDE SEQUENCE [LARGE SCALE GENOMIC DNA]</scope>
    <source>
        <strain evidence="5 6">FXH3W</strain>
    </source>
</reference>